<dbReference type="AlphaFoldDB" id="A0A381XX97"/>
<name>A0A381XX97_9ZZZZ</name>
<organism evidence="1">
    <name type="scientific">marine metagenome</name>
    <dbReference type="NCBI Taxonomy" id="408172"/>
    <lineage>
        <taxon>unclassified sequences</taxon>
        <taxon>metagenomes</taxon>
        <taxon>ecological metagenomes</taxon>
    </lineage>
</organism>
<proteinExistence type="predicted"/>
<evidence type="ECO:0000313" key="1">
    <source>
        <dbReference type="EMBL" id="SVA69406.1"/>
    </source>
</evidence>
<dbReference type="EMBL" id="UINC01016719">
    <property type="protein sequence ID" value="SVA69406.1"/>
    <property type="molecule type" value="Genomic_DNA"/>
</dbReference>
<accession>A0A381XX97</accession>
<protein>
    <submittedName>
        <fullName evidence="1">Uncharacterized protein</fullName>
    </submittedName>
</protein>
<reference evidence="1" key="1">
    <citation type="submission" date="2018-05" db="EMBL/GenBank/DDBJ databases">
        <authorList>
            <person name="Lanie J.A."/>
            <person name="Ng W.-L."/>
            <person name="Kazmierczak K.M."/>
            <person name="Andrzejewski T.M."/>
            <person name="Davidsen T.M."/>
            <person name="Wayne K.J."/>
            <person name="Tettelin H."/>
            <person name="Glass J.I."/>
            <person name="Rusch D."/>
            <person name="Podicherti R."/>
            <person name="Tsui H.-C.T."/>
            <person name="Winkler M.E."/>
        </authorList>
    </citation>
    <scope>NUCLEOTIDE SEQUENCE</scope>
</reference>
<sequence length="107" mass="11956">MTANAITALNPANRVPIACILASTVWVISGARWVRIGHRLQVVCSPTQFQSQLDSIAAIVAPVRHQFESRYAATIPDSRSPAISRSHTMIWFQLGVLRDTYRPRQDQ</sequence>
<gene>
    <name evidence="1" type="ORF">METZ01_LOCUS122260</name>
</gene>